<gene>
    <name evidence="3" type="ORF">Mb0016</name>
    <name evidence="2" type="ORF">Mb1047</name>
</gene>
<sequence length="170" mass="20355">MSIFENVDNLSDKIFSKKKTVSRRKPVRPTKRSKNSKSRVLTDQETVKLLSREKKYVHRLSKKNLEKVKASELKRKTSQKLDVKSLNIIEDDVYFNDEDYNNYILYSSKPEEEVKFVKDENKPCGSGYVCDEWSGASYWVEFYKTKPDFRPYLMGNWVFDEWDRGYYFNH</sequence>
<dbReference type="EMBL" id="MH046811">
    <property type="protein sequence ID" value="AZL89707.1"/>
    <property type="molecule type" value="Genomic_DNA"/>
</dbReference>
<reference evidence="2" key="1">
    <citation type="submission" date="2018-03" db="EMBL/GenBank/DDBJ databases">
        <title>Draft genome sequences of Megaviruse, new member of the family Mimiviridae isolated from water in Shanghai, China.</title>
        <authorList>
            <person name="Xia Y."/>
        </authorList>
    </citation>
    <scope>NUCLEOTIDE SEQUENCE</scope>
    <source>
        <strain evidence="2">SH</strain>
    </source>
</reference>
<dbReference type="EMBL" id="MH046811">
    <property type="protein sequence ID" value="UFX99707.1"/>
    <property type="molecule type" value="Genomic_DNA"/>
</dbReference>
<evidence type="ECO:0000313" key="3">
    <source>
        <dbReference type="EMBL" id="UFX99707.1"/>
    </source>
</evidence>
<evidence type="ECO:0000313" key="2">
    <source>
        <dbReference type="EMBL" id="AZL89707.1"/>
    </source>
</evidence>
<organism evidence="2">
    <name type="scientific">Megavirus baoshan</name>
    <dbReference type="NCBI Taxonomy" id="2496520"/>
    <lineage>
        <taxon>Viruses</taxon>
        <taxon>Varidnaviria</taxon>
        <taxon>Bamfordvirae</taxon>
        <taxon>Nucleocytoviricota</taxon>
        <taxon>Megaviricetes</taxon>
        <taxon>Imitervirales</taxon>
        <taxon>Mimiviridae</taxon>
        <taxon>Megamimivirinae</taxon>
        <taxon>Megavirus</taxon>
        <taxon>Megavirus baoshanense</taxon>
    </lineage>
</organism>
<feature type="compositionally biased region" description="Basic residues" evidence="1">
    <location>
        <begin position="18"/>
        <end position="37"/>
    </location>
</feature>
<name>A0A3S5HLE2_9VIRU</name>
<evidence type="ECO:0000256" key="1">
    <source>
        <dbReference type="SAM" id="MobiDB-lite"/>
    </source>
</evidence>
<feature type="region of interest" description="Disordered" evidence="1">
    <location>
        <begin position="18"/>
        <end position="39"/>
    </location>
</feature>
<proteinExistence type="predicted"/>
<dbReference type="SMR" id="A0A3S5HLE2"/>
<accession>A0A3S5HLE2</accession>
<protein>
    <submittedName>
        <fullName evidence="2">Uncharacterized protein</fullName>
    </submittedName>
</protein>